<dbReference type="RefSeq" id="XP_030847163.1">
    <property type="nucleotide sequence ID" value="XM_030991303.1"/>
</dbReference>
<dbReference type="Proteomes" id="UP000007110">
    <property type="component" value="Unassembled WGS sequence"/>
</dbReference>
<dbReference type="GeneID" id="115926518"/>
<feature type="region of interest" description="Disordered" evidence="1">
    <location>
        <begin position="252"/>
        <end position="317"/>
    </location>
</feature>
<feature type="compositionally biased region" description="Pro residues" evidence="1">
    <location>
        <begin position="50"/>
        <end position="69"/>
    </location>
</feature>
<name>A0A7M7P9M0_STRPU</name>
<evidence type="ECO:0000256" key="1">
    <source>
        <dbReference type="SAM" id="MobiDB-lite"/>
    </source>
</evidence>
<dbReference type="PANTHER" id="PTHR23095:SF46">
    <property type="entry name" value="GAG PROTEIN"/>
    <property type="match status" value="1"/>
</dbReference>
<evidence type="ECO:0000313" key="3">
    <source>
        <dbReference type="EnsemblMetazoa" id="XP_030847163"/>
    </source>
</evidence>
<keyword evidence="4" id="KW-1185">Reference proteome</keyword>
<dbReference type="EnsemblMetazoa" id="XM_030991303">
    <property type="protein sequence ID" value="XP_030847163"/>
    <property type="gene ID" value="LOC115926518"/>
</dbReference>
<accession>A0A7M7P9M0</accession>
<dbReference type="KEGG" id="spu:115926518"/>
<evidence type="ECO:0000259" key="2">
    <source>
        <dbReference type="Pfam" id="PF14893"/>
    </source>
</evidence>
<dbReference type="OrthoDB" id="115435at2759"/>
<dbReference type="InterPro" id="IPR048270">
    <property type="entry name" value="PNMA_C"/>
</dbReference>
<dbReference type="PANTHER" id="PTHR23095">
    <property type="entry name" value="PARANEOPLASTIC ANTIGEN"/>
    <property type="match status" value="1"/>
</dbReference>
<feature type="domain" description="Paraneoplastic antigen Ma-like C-terminal" evidence="2">
    <location>
        <begin position="86"/>
        <end position="223"/>
    </location>
</feature>
<evidence type="ECO:0000313" key="4">
    <source>
        <dbReference type="Proteomes" id="UP000007110"/>
    </source>
</evidence>
<protein>
    <recommendedName>
        <fullName evidence="2">Paraneoplastic antigen Ma-like C-terminal domain-containing protein</fullName>
    </recommendedName>
</protein>
<reference evidence="4" key="1">
    <citation type="submission" date="2015-02" db="EMBL/GenBank/DDBJ databases">
        <title>Genome sequencing for Strongylocentrotus purpuratus.</title>
        <authorList>
            <person name="Murali S."/>
            <person name="Liu Y."/>
            <person name="Vee V."/>
            <person name="English A."/>
            <person name="Wang M."/>
            <person name="Skinner E."/>
            <person name="Han Y."/>
            <person name="Muzny D.M."/>
            <person name="Worley K.C."/>
            <person name="Gibbs R.A."/>
        </authorList>
    </citation>
    <scope>NUCLEOTIDE SEQUENCE</scope>
</reference>
<reference evidence="3" key="2">
    <citation type="submission" date="2021-01" db="UniProtKB">
        <authorList>
            <consortium name="EnsemblMetazoa"/>
        </authorList>
    </citation>
    <scope>IDENTIFICATION</scope>
</reference>
<dbReference type="Pfam" id="PF14893">
    <property type="entry name" value="PNMA"/>
    <property type="match status" value="1"/>
</dbReference>
<dbReference type="InParanoid" id="A0A7M7P9M0"/>
<dbReference type="InterPro" id="IPR026523">
    <property type="entry name" value="PNMA"/>
</dbReference>
<feature type="compositionally biased region" description="Pro residues" evidence="1">
    <location>
        <begin position="273"/>
        <end position="294"/>
    </location>
</feature>
<organism evidence="3 4">
    <name type="scientific">Strongylocentrotus purpuratus</name>
    <name type="common">Purple sea urchin</name>
    <dbReference type="NCBI Taxonomy" id="7668"/>
    <lineage>
        <taxon>Eukaryota</taxon>
        <taxon>Metazoa</taxon>
        <taxon>Echinodermata</taxon>
        <taxon>Eleutherozoa</taxon>
        <taxon>Echinozoa</taxon>
        <taxon>Echinoidea</taxon>
        <taxon>Euechinoidea</taxon>
        <taxon>Echinacea</taxon>
        <taxon>Camarodonta</taxon>
        <taxon>Echinidea</taxon>
        <taxon>Strongylocentrotidae</taxon>
        <taxon>Strongylocentrotus</taxon>
    </lineage>
</organism>
<feature type="region of interest" description="Disordered" evidence="1">
    <location>
        <begin position="1"/>
        <end position="21"/>
    </location>
</feature>
<feature type="region of interest" description="Disordered" evidence="1">
    <location>
        <begin position="45"/>
        <end position="76"/>
    </location>
</feature>
<sequence>MSLEDSTSLVPDEEKLLSSADPDTLSKFLTESGLTLSQLEKLVKGCSIGNPPPVHTPAPSPSSPSPPPAHSHGIVNAPRLPRLGLFSGKEPVKQGEVDWETFKDVAIEVASMASIDEQTKRREIVTRLCGPAKDFARQVSPSSTAHGLVSFLDNVYGAVENKSLLLSEFMSMAQEKGEKPSDFLKRTQLKINKLVEIGEFLPDSADQKLLDRFRMGCQDEYILSVTNLHQQIVAPPFHRLISLIREAEATRDAKYTQKRTVKSYPQQLGAPNPYHPYPSPPPPPPTPPPPPPTPMMYQGNPQKKNRPLKIGKAPLNP</sequence>
<dbReference type="AlphaFoldDB" id="A0A7M7P9M0"/>
<proteinExistence type="predicted"/>